<reference evidence="14 15" key="2">
    <citation type="journal article" date="2013" name="PLoS Genet.">
        <title>Comparative genome structure, secondary metabolite, and effector coding capacity across Cochliobolus pathogens.</title>
        <authorList>
            <person name="Condon B.J."/>
            <person name="Leng Y."/>
            <person name="Wu D."/>
            <person name="Bushley K.E."/>
            <person name="Ohm R.A."/>
            <person name="Otillar R."/>
            <person name="Martin J."/>
            <person name="Schackwitz W."/>
            <person name="Grimwood J."/>
            <person name="MohdZainudin N."/>
            <person name="Xue C."/>
            <person name="Wang R."/>
            <person name="Manning V.A."/>
            <person name="Dhillon B."/>
            <person name="Tu Z.J."/>
            <person name="Steffenson B.J."/>
            <person name="Salamov A."/>
            <person name="Sun H."/>
            <person name="Lowry S."/>
            <person name="LaButti K."/>
            <person name="Han J."/>
            <person name="Copeland A."/>
            <person name="Lindquist E."/>
            <person name="Barry K."/>
            <person name="Schmutz J."/>
            <person name="Baker S.E."/>
            <person name="Ciuffetti L.M."/>
            <person name="Grigoriev I.V."/>
            <person name="Zhong S."/>
            <person name="Turgeon B.G."/>
        </authorList>
    </citation>
    <scope>NUCLEOTIDE SEQUENCE [LARGE SCALE GENOMIC DNA]</scope>
    <source>
        <strain evidence="15">28A</strain>
    </source>
</reference>
<evidence type="ECO:0000256" key="3">
    <source>
        <dbReference type="ARBA" id="ARBA00010609"/>
    </source>
</evidence>
<dbReference type="CDD" id="cd13854">
    <property type="entry name" value="CuRO_1_MaLCC_like"/>
    <property type="match status" value="1"/>
</dbReference>
<dbReference type="PROSITE" id="PS00080">
    <property type="entry name" value="MULTICOPPER_OXIDASE2"/>
    <property type="match status" value="1"/>
</dbReference>
<evidence type="ECO:0000313" key="15">
    <source>
        <dbReference type="Proteomes" id="UP000016935"/>
    </source>
</evidence>
<sequence>MKSLQFIGTVLLGLTHSLVKASAIPAESPNHDHSTPECDETAKHNYPPSCVGVGNTPKTRHCWTPGFTDTTNTYKSWPNTGVVRTYHLKIQNTTCSPDGGPSRVCMLVNGMLPGPTIVADWGDTLRITVENHLQSNGTSMHWHGLRMLNNNIQDGVNGITECALAPGDVKTYEFQVTEHGTSWYHAHFSSLQGEGVWGPIVINGPATGSYDEDLGVMPISDWYHKTSYQISSIAYQNDQAGGRPPIPNSILVNGTARSATGRGTWNKVQIQRGKRYRLRLVNAALQTNMMVNLDGHPFKVIANDFVAIKPYTTTHLQIGIGQRYDVIFTADQKAGNYWFRAVADTLCQSGALGEGRAIFTYKGHAVADPTSTAPPIPFTACLDPMAVPRVAVDVPSKTFADHAKKLPVGFGRVKKHGNTVLWSIDGVAMHIDPGKPTLEYVAEHNDSIPQSYNVIDLPSNSASTWSYWIIQQLRTNPPVAHPIHLHGHDFSILGQGLDGTFDINTHFKSLQFTNPPRRDVVQLPGTGWVVIAFPTDNPGAWLCHCHIGTHVESGLSLQFLERKQDIKLPAPGSEWYRTCKNWAAYKAGRADYWPQDDSGL</sequence>
<keyword evidence="10" id="KW-0732">Signal</keyword>
<feature type="domain" description="Plastocyanin-like" evidence="12">
    <location>
        <begin position="444"/>
        <end position="564"/>
    </location>
</feature>
<dbReference type="PANTHER" id="PTHR11709">
    <property type="entry name" value="MULTI-COPPER OXIDASE"/>
    <property type="match status" value="1"/>
</dbReference>
<dbReference type="GO" id="GO:0046274">
    <property type="term" value="P:lignin catabolic process"/>
    <property type="evidence" value="ECO:0007669"/>
    <property type="project" value="UniProtKB-KW"/>
</dbReference>
<evidence type="ECO:0000256" key="1">
    <source>
        <dbReference type="ARBA" id="ARBA00000349"/>
    </source>
</evidence>
<dbReference type="FunFam" id="2.60.40.420:FF:000021">
    <property type="entry name" value="Extracellular dihydrogeodin oxidase/laccase"/>
    <property type="match status" value="1"/>
</dbReference>
<dbReference type="GO" id="GO:0005507">
    <property type="term" value="F:copper ion binding"/>
    <property type="evidence" value="ECO:0007669"/>
    <property type="project" value="InterPro"/>
</dbReference>
<evidence type="ECO:0000313" key="14">
    <source>
        <dbReference type="EMBL" id="EOA85022.1"/>
    </source>
</evidence>
<evidence type="ECO:0000256" key="7">
    <source>
        <dbReference type="ARBA" id="ARBA00023008"/>
    </source>
</evidence>
<evidence type="ECO:0000256" key="10">
    <source>
        <dbReference type="SAM" id="SignalP"/>
    </source>
</evidence>
<dbReference type="Gene3D" id="2.60.40.420">
    <property type="entry name" value="Cupredoxins - blue copper proteins"/>
    <property type="match status" value="3"/>
</dbReference>
<keyword evidence="9" id="KW-0439">Lignin degradation</keyword>
<dbReference type="InterPro" id="IPR008972">
    <property type="entry name" value="Cupredoxin"/>
</dbReference>
<evidence type="ECO:0000259" key="11">
    <source>
        <dbReference type="Pfam" id="PF00394"/>
    </source>
</evidence>
<dbReference type="OrthoDB" id="2121828at2759"/>
<protein>
    <recommendedName>
        <fullName evidence="4">laccase</fullName>
        <ecNumber evidence="4">1.10.3.2</ecNumber>
    </recommendedName>
</protein>
<dbReference type="Pfam" id="PF07731">
    <property type="entry name" value="Cu-oxidase_2"/>
    <property type="match status" value="1"/>
</dbReference>
<dbReference type="InterPro" id="IPR001117">
    <property type="entry name" value="Cu-oxidase_2nd"/>
</dbReference>
<dbReference type="InterPro" id="IPR011706">
    <property type="entry name" value="Cu-oxidase_C"/>
</dbReference>
<evidence type="ECO:0000256" key="5">
    <source>
        <dbReference type="ARBA" id="ARBA00022723"/>
    </source>
</evidence>
<dbReference type="GO" id="GO:0052716">
    <property type="term" value="F:hydroquinone:oxygen oxidoreductase activity"/>
    <property type="evidence" value="ECO:0007669"/>
    <property type="project" value="UniProtKB-EC"/>
</dbReference>
<keyword evidence="5" id="KW-0479">Metal-binding</keyword>
<evidence type="ECO:0000256" key="9">
    <source>
        <dbReference type="ARBA" id="ARBA00023185"/>
    </source>
</evidence>
<dbReference type="PANTHER" id="PTHR11709:SF87">
    <property type="entry name" value="LACCASE"/>
    <property type="match status" value="1"/>
</dbReference>
<dbReference type="FunFam" id="2.60.40.420:FF:000045">
    <property type="entry name" value="Laccase 2"/>
    <property type="match status" value="1"/>
</dbReference>
<accession>R0K9V3</accession>
<keyword evidence="6" id="KW-0560">Oxidoreductase</keyword>
<comment type="cofactor">
    <cofactor evidence="2">
        <name>Cu cation</name>
        <dbReference type="ChEBI" id="CHEBI:23378"/>
    </cofactor>
</comment>
<evidence type="ECO:0000256" key="2">
    <source>
        <dbReference type="ARBA" id="ARBA00001935"/>
    </source>
</evidence>
<feature type="signal peptide" evidence="10">
    <location>
        <begin position="1"/>
        <end position="21"/>
    </location>
</feature>
<name>R0K9V3_EXST2</name>
<dbReference type="HOGENOM" id="CLU_006504_3_2_1"/>
<proteinExistence type="inferred from homology"/>
<evidence type="ECO:0000259" key="13">
    <source>
        <dbReference type="Pfam" id="PF07732"/>
    </source>
</evidence>
<dbReference type="SMR" id="R0K9V3"/>
<evidence type="ECO:0000256" key="6">
    <source>
        <dbReference type="ARBA" id="ARBA00023002"/>
    </source>
</evidence>
<reference evidence="14 15" key="1">
    <citation type="journal article" date="2012" name="PLoS Pathog.">
        <title>Diverse lifestyles and strategies of plant pathogenesis encoded in the genomes of eighteen Dothideomycetes fungi.</title>
        <authorList>
            <person name="Ohm R.A."/>
            <person name="Feau N."/>
            <person name="Henrissat B."/>
            <person name="Schoch C.L."/>
            <person name="Horwitz B.A."/>
            <person name="Barry K.W."/>
            <person name="Condon B.J."/>
            <person name="Copeland A.C."/>
            <person name="Dhillon B."/>
            <person name="Glaser F."/>
            <person name="Hesse C.N."/>
            <person name="Kosti I."/>
            <person name="LaButti K."/>
            <person name="Lindquist E.A."/>
            <person name="Lucas S."/>
            <person name="Salamov A.A."/>
            <person name="Bradshaw R.E."/>
            <person name="Ciuffetti L."/>
            <person name="Hamelin R.C."/>
            <person name="Kema G.H.J."/>
            <person name="Lawrence C."/>
            <person name="Scott J.A."/>
            <person name="Spatafora J.W."/>
            <person name="Turgeon B.G."/>
            <person name="de Wit P.J.G.M."/>
            <person name="Zhong S."/>
            <person name="Goodwin S.B."/>
            <person name="Grigoriev I.V."/>
        </authorList>
    </citation>
    <scope>NUCLEOTIDE SEQUENCE [LARGE SCALE GENOMIC DNA]</scope>
    <source>
        <strain evidence="15">28A</strain>
    </source>
</reference>
<dbReference type="Pfam" id="PF00394">
    <property type="entry name" value="Cu-oxidase"/>
    <property type="match status" value="1"/>
</dbReference>
<comment type="similarity">
    <text evidence="3">Belongs to the multicopper oxidase family.</text>
</comment>
<dbReference type="eggNOG" id="KOG1263">
    <property type="taxonomic scope" value="Eukaryota"/>
</dbReference>
<dbReference type="RefSeq" id="XP_008027515.1">
    <property type="nucleotide sequence ID" value="XM_008029324.1"/>
</dbReference>
<dbReference type="Pfam" id="PF07732">
    <property type="entry name" value="Cu-oxidase_3"/>
    <property type="match status" value="1"/>
</dbReference>
<evidence type="ECO:0000256" key="4">
    <source>
        <dbReference type="ARBA" id="ARBA00012297"/>
    </source>
</evidence>
<feature type="domain" description="Plastocyanin-like" evidence="11">
    <location>
        <begin position="216"/>
        <end position="363"/>
    </location>
</feature>
<dbReference type="AlphaFoldDB" id="R0K9V3"/>
<dbReference type="SUPFAM" id="SSF49503">
    <property type="entry name" value="Cupredoxins"/>
    <property type="match status" value="3"/>
</dbReference>
<evidence type="ECO:0000259" key="12">
    <source>
        <dbReference type="Pfam" id="PF07731"/>
    </source>
</evidence>
<dbReference type="InterPro" id="IPR045087">
    <property type="entry name" value="Cu-oxidase_fam"/>
</dbReference>
<comment type="catalytic activity">
    <reaction evidence="1">
        <text>4 hydroquinone + O2 = 4 benzosemiquinone + 2 H2O</text>
        <dbReference type="Rhea" id="RHEA:11276"/>
        <dbReference type="ChEBI" id="CHEBI:15377"/>
        <dbReference type="ChEBI" id="CHEBI:15379"/>
        <dbReference type="ChEBI" id="CHEBI:17594"/>
        <dbReference type="ChEBI" id="CHEBI:17977"/>
        <dbReference type="EC" id="1.10.3.2"/>
    </reaction>
</comment>
<dbReference type="GeneID" id="19395726"/>
<dbReference type="CDD" id="cd13901">
    <property type="entry name" value="CuRO_3_MaLCC_like"/>
    <property type="match status" value="1"/>
</dbReference>
<evidence type="ECO:0000256" key="8">
    <source>
        <dbReference type="ARBA" id="ARBA00023180"/>
    </source>
</evidence>
<dbReference type="EMBL" id="KB908703">
    <property type="protein sequence ID" value="EOA85022.1"/>
    <property type="molecule type" value="Genomic_DNA"/>
</dbReference>
<dbReference type="EC" id="1.10.3.2" evidence="4"/>
<dbReference type="InterPro" id="IPR002355">
    <property type="entry name" value="Cu_oxidase_Cu_BS"/>
</dbReference>
<dbReference type="Proteomes" id="UP000016935">
    <property type="component" value="Unassembled WGS sequence"/>
</dbReference>
<feature type="chain" id="PRO_5004343187" description="laccase" evidence="10">
    <location>
        <begin position="22"/>
        <end position="600"/>
    </location>
</feature>
<dbReference type="CDD" id="cd13880">
    <property type="entry name" value="CuRO_2_MaLCC_like"/>
    <property type="match status" value="1"/>
</dbReference>
<organism evidence="14 15">
    <name type="scientific">Exserohilum turcicum (strain 28A)</name>
    <name type="common">Northern leaf blight fungus</name>
    <name type="synonym">Setosphaeria turcica</name>
    <dbReference type="NCBI Taxonomy" id="671987"/>
    <lineage>
        <taxon>Eukaryota</taxon>
        <taxon>Fungi</taxon>
        <taxon>Dikarya</taxon>
        <taxon>Ascomycota</taxon>
        <taxon>Pezizomycotina</taxon>
        <taxon>Dothideomycetes</taxon>
        <taxon>Pleosporomycetidae</taxon>
        <taxon>Pleosporales</taxon>
        <taxon>Pleosporineae</taxon>
        <taxon>Pleosporaceae</taxon>
        <taxon>Exserohilum</taxon>
    </lineage>
</organism>
<feature type="domain" description="Plastocyanin-like" evidence="13">
    <location>
        <begin position="90"/>
        <end position="205"/>
    </location>
</feature>
<gene>
    <name evidence="14" type="ORF">SETTUDRAFT_117507</name>
</gene>
<keyword evidence="15" id="KW-1185">Reference proteome</keyword>
<dbReference type="STRING" id="671987.R0K9V3"/>
<dbReference type="InterPro" id="IPR011707">
    <property type="entry name" value="Cu-oxidase-like_N"/>
</dbReference>
<keyword evidence="8" id="KW-0325">Glycoprotein</keyword>
<keyword evidence="7" id="KW-0186">Copper</keyword>